<dbReference type="RefSeq" id="WP_259661885.1">
    <property type="nucleotide sequence ID" value="NZ_JAHXRI010000010.1"/>
</dbReference>
<dbReference type="InterPro" id="IPR029058">
    <property type="entry name" value="AB_hydrolase_fold"/>
</dbReference>
<evidence type="ECO:0000313" key="2">
    <source>
        <dbReference type="EMBL" id="MBZ1351490.1"/>
    </source>
</evidence>
<proteinExistence type="predicted"/>
<dbReference type="PANTHER" id="PTHR43433:SF5">
    <property type="entry name" value="AB HYDROLASE-1 DOMAIN-CONTAINING PROTEIN"/>
    <property type="match status" value="1"/>
</dbReference>
<protein>
    <submittedName>
        <fullName evidence="2">Alpha/beta hydrolase</fullName>
    </submittedName>
</protein>
<dbReference type="SUPFAM" id="SSF53474">
    <property type="entry name" value="alpha/beta-Hydrolases"/>
    <property type="match status" value="1"/>
</dbReference>
<keyword evidence="2" id="KW-0378">Hydrolase</keyword>
<keyword evidence="3" id="KW-1185">Reference proteome</keyword>
<dbReference type="Pfam" id="PF00561">
    <property type="entry name" value="Abhydrolase_1"/>
    <property type="match status" value="1"/>
</dbReference>
<dbReference type="InterPro" id="IPR000073">
    <property type="entry name" value="AB_hydrolase_1"/>
</dbReference>
<evidence type="ECO:0000313" key="3">
    <source>
        <dbReference type="Proteomes" id="UP000739565"/>
    </source>
</evidence>
<evidence type="ECO:0000259" key="1">
    <source>
        <dbReference type="Pfam" id="PF00561"/>
    </source>
</evidence>
<sequence>MRFTETVVDGLYVNFIDMTLPHHVGAETLVFHHGVGANNELWSQWLSVLAPHYKIARFDMRGFGRSATAVKQDGWSLESLAQDVLQVADSVGAADFHLIGESIGGTIALATALKAPGRVRTLTMSNAAFRGGAVQNVTQWQTLLRNEGTLAWSIEMMAARFHPGALSDEQWQWFEQQQANHPIESIVIARDILVGADLGPRLQDVLIPVLLMHGDGSPFVPVPQMVELRDKLPNAELHIFGHAKHGLPYSHAIPCAETLLRFLHRNKA</sequence>
<gene>
    <name evidence="2" type="ORF">KZZ10_12615</name>
</gene>
<organism evidence="2 3">
    <name type="scientific">Zwartia hollandica</name>
    <dbReference type="NCBI Taxonomy" id="324606"/>
    <lineage>
        <taxon>Bacteria</taxon>
        <taxon>Pseudomonadati</taxon>
        <taxon>Pseudomonadota</taxon>
        <taxon>Betaproteobacteria</taxon>
        <taxon>Burkholderiales</taxon>
        <taxon>Alcaligenaceae</taxon>
        <taxon>Zwartia</taxon>
    </lineage>
</organism>
<dbReference type="Gene3D" id="3.40.50.1820">
    <property type="entry name" value="alpha/beta hydrolase"/>
    <property type="match status" value="1"/>
</dbReference>
<reference evidence="2" key="1">
    <citation type="submission" date="2021-07" db="EMBL/GenBank/DDBJ databases">
        <title>New genus and species of the family Alcaligenaceae.</title>
        <authorList>
            <person name="Hahn M.W."/>
        </authorList>
    </citation>
    <scope>NUCLEOTIDE SEQUENCE</scope>
    <source>
        <strain evidence="2">LF4-65</strain>
    </source>
</reference>
<name>A0A953NAG1_9BURK</name>
<accession>A0A953NAG1</accession>
<dbReference type="GO" id="GO:0016787">
    <property type="term" value="F:hydrolase activity"/>
    <property type="evidence" value="ECO:0007669"/>
    <property type="project" value="UniProtKB-KW"/>
</dbReference>
<dbReference type="EMBL" id="JAHXRI010000010">
    <property type="protein sequence ID" value="MBZ1351490.1"/>
    <property type="molecule type" value="Genomic_DNA"/>
</dbReference>
<dbReference type="Proteomes" id="UP000739565">
    <property type="component" value="Unassembled WGS sequence"/>
</dbReference>
<dbReference type="InterPro" id="IPR050471">
    <property type="entry name" value="AB_hydrolase"/>
</dbReference>
<feature type="domain" description="AB hydrolase-1" evidence="1">
    <location>
        <begin position="28"/>
        <end position="249"/>
    </location>
</feature>
<comment type="caution">
    <text evidence="2">The sequence shown here is derived from an EMBL/GenBank/DDBJ whole genome shotgun (WGS) entry which is preliminary data.</text>
</comment>
<dbReference type="AlphaFoldDB" id="A0A953NAG1"/>
<dbReference type="PRINTS" id="PR00111">
    <property type="entry name" value="ABHYDROLASE"/>
</dbReference>
<dbReference type="PANTHER" id="PTHR43433">
    <property type="entry name" value="HYDROLASE, ALPHA/BETA FOLD FAMILY PROTEIN"/>
    <property type="match status" value="1"/>
</dbReference>